<dbReference type="GO" id="GO:0003677">
    <property type="term" value="F:DNA binding"/>
    <property type="evidence" value="ECO:0007669"/>
    <property type="project" value="InterPro"/>
</dbReference>
<dbReference type="GO" id="GO:0015627">
    <property type="term" value="C:type II protein secretion system complex"/>
    <property type="evidence" value="ECO:0007669"/>
    <property type="project" value="TreeGrafter"/>
</dbReference>
<dbReference type="InterPro" id="IPR004509">
    <property type="entry name" value="Competence_ComEA_HhH"/>
</dbReference>
<dbReference type="GO" id="GO:0015628">
    <property type="term" value="P:protein secretion by the type II secretion system"/>
    <property type="evidence" value="ECO:0007669"/>
    <property type="project" value="TreeGrafter"/>
</dbReference>
<dbReference type="InterPro" id="IPR019554">
    <property type="entry name" value="Soluble_ligand-bd"/>
</dbReference>
<proteinExistence type="predicted"/>
<sequence length="233" mass="26130">MNYFQEDLKDKKHWFFPSLAVFLLLMIGLIVFRILHPSSSSSFEEVLLQERSELESLVTTDETEMLESTKSDQIYVDLKGEVVKEGVYVLDRGARLFDLIEMAGGFTEQAAKDSLNLALLLEDQSVVKVYSLAEWDLLQSEESKQSDLALSGLFGDYPSSSLQNSDQESVVNINQADQTELETLPNIGPKKAQEIIQYRENNGSFQSIEAIQNVSGIGPKTYESLKDLITVGF</sequence>
<gene>
    <name evidence="3" type="ORF">QP433_08440</name>
</gene>
<keyword evidence="1" id="KW-0472">Membrane</keyword>
<comment type="caution">
    <text evidence="3">The sequence shown here is derived from an EMBL/GenBank/DDBJ whole genome shotgun (WGS) entry which is preliminary data.</text>
</comment>
<dbReference type="InterPro" id="IPR051675">
    <property type="entry name" value="Endo/Exo/Phosphatase_dom_1"/>
</dbReference>
<evidence type="ECO:0000256" key="1">
    <source>
        <dbReference type="SAM" id="Phobius"/>
    </source>
</evidence>
<dbReference type="SMART" id="SM00278">
    <property type="entry name" value="HhH1"/>
    <property type="match status" value="2"/>
</dbReference>
<keyword evidence="1" id="KW-1133">Transmembrane helix</keyword>
<accession>A0AAJ1Q766</accession>
<feature type="domain" description="Helix-hairpin-helix DNA-binding motif class 1" evidence="2">
    <location>
        <begin position="179"/>
        <end position="198"/>
    </location>
</feature>
<dbReference type="Gene3D" id="3.10.560.10">
    <property type="entry name" value="Outer membrane lipoprotein wza domain like"/>
    <property type="match status" value="1"/>
</dbReference>
<feature type="domain" description="Helix-hairpin-helix DNA-binding motif class 1" evidence="2">
    <location>
        <begin position="209"/>
        <end position="228"/>
    </location>
</feature>
<dbReference type="EMBL" id="JASOOE010000020">
    <property type="protein sequence ID" value="MDK7188009.1"/>
    <property type="molecule type" value="Genomic_DNA"/>
</dbReference>
<dbReference type="NCBIfam" id="TIGR00426">
    <property type="entry name" value="competence protein ComEA helix-hairpin-helix repeat region"/>
    <property type="match status" value="1"/>
</dbReference>
<dbReference type="PANTHER" id="PTHR21180:SF32">
    <property type="entry name" value="ENDONUCLEASE_EXONUCLEASE_PHOSPHATASE FAMILY DOMAIN-CONTAINING PROTEIN 1"/>
    <property type="match status" value="1"/>
</dbReference>
<dbReference type="Proteomes" id="UP001229251">
    <property type="component" value="Unassembled WGS sequence"/>
</dbReference>
<reference evidence="3" key="1">
    <citation type="submission" date="2023-05" db="EMBL/GenBank/DDBJ databases">
        <title>Cataloging the Phylogenetic Diversity of Human Bladder Bacteria.</title>
        <authorList>
            <person name="Du J."/>
        </authorList>
    </citation>
    <scope>NUCLEOTIDE SEQUENCE</scope>
    <source>
        <strain evidence="3">UMB1231</strain>
    </source>
</reference>
<dbReference type="GO" id="GO:0006281">
    <property type="term" value="P:DNA repair"/>
    <property type="evidence" value="ECO:0007669"/>
    <property type="project" value="InterPro"/>
</dbReference>
<feature type="transmembrane region" description="Helical" evidence="1">
    <location>
        <begin position="14"/>
        <end position="35"/>
    </location>
</feature>
<dbReference type="Pfam" id="PF12836">
    <property type="entry name" value="HHH_3"/>
    <property type="match status" value="1"/>
</dbReference>
<protein>
    <submittedName>
        <fullName evidence="3">Helix-hairpin-helix domain-containing protein</fullName>
    </submittedName>
</protein>
<dbReference type="AlphaFoldDB" id="A0AAJ1Q766"/>
<dbReference type="InterPro" id="IPR003583">
    <property type="entry name" value="Hlx-hairpin-Hlx_DNA-bd_motif"/>
</dbReference>
<keyword evidence="1" id="KW-0812">Transmembrane</keyword>
<evidence type="ECO:0000313" key="3">
    <source>
        <dbReference type="EMBL" id="MDK7188009.1"/>
    </source>
</evidence>
<dbReference type="Gene3D" id="1.10.150.280">
    <property type="entry name" value="AF1531-like domain"/>
    <property type="match status" value="1"/>
</dbReference>
<dbReference type="Pfam" id="PF10531">
    <property type="entry name" value="SLBB"/>
    <property type="match status" value="1"/>
</dbReference>
<evidence type="ECO:0000259" key="2">
    <source>
        <dbReference type="SMART" id="SM00278"/>
    </source>
</evidence>
<name>A0AAJ1Q766_9LACT</name>
<dbReference type="RefSeq" id="WP_006909011.1">
    <property type="nucleotide sequence ID" value="NZ_CP138857.1"/>
</dbReference>
<organism evidence="3 4">
    <name type="scientific">Facklamia hominis</name>
    <dbReference type="NCBI Taxonomy" id="178214"/>
    <lineage>
        <taxon>Bacteria</taxon>
        <taxon>Bacillati</taxon>
        <taxon>Bacillota</taxon>
        <taxon>Bacilli</taxon>
        <taxon>Lactobacillales</taxon>
        <taxon>Aerococcaceae</taxon>
        <taxon>Facklamia</taxon>
    </lineage>
</organism>
<evidence type="ECO:0000313" key="4">
    <source>
        <dbReference type="Proteomes" id="UP001229251"/>
    </source>
</evidence>
<dbReference type="InterPro" id="IPR010994">
    <property type="entry name" value="RuvA_2-like"/>
</dbReference>
<dbReference type="PANTHER" id="PTHR21180">
    <property type="entry name" value="ENDONUCLEASE/EXONUCLEASE/PHOSPHATASE FAMILY DOMAIN-CONTAINING PROTEIN 1"/>
    <property type="match status" value="1"/>
</dbReference>
<dbReference type="SUPFAM" id="SSF47781">
    <property type="entry name" value="RuvA domain 2-like"/>
    <property type="match status" value="1"/>
</dbReference>